<gene>
    <name evidence="1" type="ORF">Cpap_3909</name>
</gene>
<dbReference type="Proteomes" id="UP000003860">
    <property type="component" value="Unassembled WGS sequence"/>
</dbReference>
<comment type="caution">
    <text evidence="1">The sequence shown here is derived from an EMBL/GenBank/DDBJ whole genome shotgun (WGS) entry which is preliminary data.</text>
</comment>
<accession>F1T7M5</accession>
<protein>
    <submittedName>
        <fullName evidence="1">Uncharacterized protein</fullName>
    </submittedName>
</protein>
<organism evidence="1 2">
    <name type="scientific">Ruminiclostridium papyrosolvens DSM 2782</name>
    <dbReference type="NCBI Taxonomy" id="588581"/>
    <lineage>
        <taxon>Bacteria</taxon>
        <taxon>Bacillati</taxon>
        <taxon>Bacillota</taxon>
        <taxon>Clostridia</taxon>
        <taxon>Eubacteriales</taxon>
        <taxon>Oscillospiraceae</taxon>
        <taxon>Ruminiclostridium</taxon>
    </lineage>
</organism>
<dbReference type="STRING" id="588581.Cpap_3909"/>
<proteinExistence type="predicted"/>
<evidence type="ECO:0000313" key="1">
    <source>
        <dbReference type="EMBL" id="EGD49473.1"/>
    </source>
</evidence>
<dbReference type="AlphaFoldDB" id="F1T7M5"/>
<dbReference type="RefSeq" id="WP_004616191.1">
    <property type="nucleotide sequence ID" value="NZ_ACXX02000001.1"/>
</dbReference>
<dbReference type="OrthoDB" id="1799049at2"/>
<reference evidence="1" key="1">
    <citation type="submission" date="2009-07" db="EMBL/GenBank/DDBJ databases">
        <authorList>
            <consortium name="US DOE Joint Genome Institute (JGI-PGF)"/>
            <person name="Lucas S."/>
            <person name="Copeland A."/>
            <person name="Lapidus A."/>
            <person name="Glavina del Rio T."/>
            <person name="Tice H."/>
            <person name="Bruce D."/>
            <person name="Goodwin L."/>
            <person name="Pitluck S."/>
            <person name="Larimer F."/>
            <person name="Land M.L."/>
            <person name="Mouttaki H."/>
            <person name="He Z."/>
            <person name="Zhou J."/>
            <person name="Hemme C.L."/>
        </authorList>
    </citation>
    <scope>NUCLEOTIDE SEQUENCE</scope>
    <source>
        <strain evidence="1">DSM 2782</strain>
    </source>
</reference>
<evidence type="ECO:0000313" key="2">
    <source>
        <dbReference type="Proteomes" id="UP000003860"/>
    </source>
</evidence>
<dbReference type="eggNOG" id="ENOG5033E9S">
    <property type="taxonomic scope" value="Bacteria"/>
</dbReference>
<name>F1T7M5_9FIRM</name>
<dbReference type="EMBL" id="ACXX02000001">
    <property type="protein sequence ID" value="EGD49473.1"/>
    <property type="molecule type" value="Genomic_DNA"/>
</dbReference>
<keyword evidence="2" id="KW-1185">Reference proteome</keyword>
<reference evidence="1" key="2">
    <citation type="submission" date="2011-01" db="EMBL/GenBank/DDBJ databases">
        <title>The Non-contiguous Finished genome of Clostridium papyrosolvens.</title>
        <authorList>
            <person name="Lucas S."/>
            <person name="Copeland A."/>
            <person name="Lapidus A."/>
            <person name="Cheng J.-F."/>
            <person name="Goodwin L."/>
            <person name="Pitluck S."/>
            <person name="Misra M."/>
            <person name="Chertkov O."/>
            <person name="Detter J.C."/>
            <person name="Han C."/>
            <person name="Tapia R."/>
            <person name="Land M."/>
            <person name="Hauser L."/>
            <person name="Kyrpides N."/>
            <person name="Ivanova N."/>
            <person name="Pagani I."/>
            <person name="Mouttaki H."/>
            <person name="He Z."/>
            <person name="Zhou J."/>
            <person name="Hemme C.L."/>
            <person name="Woyke T."/>
        </authorList>
    </citation>
    <scope>NUCLEOTIDE SEQUENCE [LARGE SCALE GENOMIC DNA]</scope>
    <source>
        <strain evidence="1">DSM 2782</strain>
    </source>
</reference>
<sequence length="80" mass="9515">MGRFEGAEKVGIRDKETRQLLAVYPYKIDGTDEEIEKTVKDWYYKQSCIAEEFLLKSYVDELTEHELKSRKDDDTKKYIS</sequence>